<organism evidence="3 4">
    <name type="scientific">Kineococcus halophytocola</name>
    <dbReference type="NCBI Taxonomy" id="3234027"/>
    <lineage>
        <taxon>Bacteria</taxon>
        <taxon>Bacillati</taxon>
        <taxon>Actinomycetota</taxon>
        <taxon>Actinomycetes</taxon>
        <taxon>Kineosporiales</taxon>
        <taxon>Kineosporiaceae</taxon>
        <taxon>Kineococcus</taxon>
    </lineage>
</organism>
<comment type="caution">
    <text evidence="3">The sequence shown here is derived from an EMBL/GenBank/DDBJ whole genome shotgun (WGS) entry which is preliminary data.</text>
</comment>
<evidence type="ECO:0000259" key="2">
    <source>
        <dbReference type="Pfam" id="PF13518"/>
    </source>
</evidence>
<name>A0ABV4H4R0_9ACTN</name>
<dbReference type="InterPro" id="IPR055247">
    <property type="entry name" value="InsJ-like_HTH"/>
</dbReference>
<dbReference type="InterPro" id="IPR009057">
    <property type="entry name" value="Homeodomain-like_sf"/>
</dbReference>
<evidence type="ECO:0000313" key="4">
    <source>
        <dbReference type="Proteomes" id="UP001565927"/>
    </source>
</evidence>
<dbReference type="Proteomes" id="UP001565927">
    <property type="component" value="Unassembled WGS sequence"/>
</dbReference>
<dbReference type="SUPFAM" id="SSF46689">
    <property type="entry name" value="Homeodomain-like"/>
    <property type="match status" value="1"/>
</dbReference>
<keyword evidence="4" id="KW-1185">Reference proteome</keyword>
<reference evidence="3 4" key="1">
    <citation type="submission" date="2024-07" db="EMBL/GenBank/DDBJ databases">
        <authorList>
            <person name="Thanompreechachai J."/>
            <person name="Duangmal K."/>
        </authorList>
    </citation>
    <scope>NUCLEOTIDE SEQUENCE [LARGE SCALE GENOMIC DNA]</scope>
    <source>
        <strain evidence="3 4">LSe6-4</strain>
    </source>
</reference>
<dbReference type="RefSeq" id="WP_370442770.1">
    <property type="nucleotide sequence ID" value="NZ_JBGFTU010000023.1"/>
</dbReference>
<evidence type="ECO:0000256" key="1">
    <source>
        <dbReference type="SAM" id="MobiDB-lite"/>
    </source>
</evidence>
<protein>
    <submittedName>
        <fullName evidence="3">Helix-turn-helix domain-containing protein</fullName>
    </submittedName>
</protein>
<evidence type="ECO:0000313" key="3">
    <source>
        <dbReference type="EMBL" id="MEZ0166553.1"/>
    </source>
</evidence>
<feature type="domain" description="Insertion element IS150 protein InsJ-like helix-turn-helix" evidence="2">
    <location>
        <begin position="35"/>
        <end position="87"/>
    </location>
</feature>
<sequence length="112" mass="12171">MGMLLPTVPRLDDAPRTALTQVAERPTSQQRHADRAHWVLALEAAGGDVRAVATGFGISPTTVRKWARRVGEHGPDGRRDAPRSGRPRLYDDTAVRDLLTLATEARPAVNAL</sequence>
<feature type="compositionally biased region" description="Basic and acidic residues" evidence="1">
    <location>
        <begin position="69"/>
        <end position="89"/>
    </location>
</feature>
<dbReference type="Pfam" id="PF13518">
    <property type="entry name" value="HTH_28"/>
    <property type="match status" value="1"/>
</dbReference>
<gene>
    <name evidence="3" type="ORF">AB2L27_17480</name>
</gene>
<proteinExistence type="predicted"/>
<accession>A0ABV4H4R0</accession>
<feature type="region of interest" description="Disordered" evidence="1">
    <location>
        <begin position="67"/>
        <end position="89"/>
    </location>
</feature>
<dbReference type="EMBL" id="JBGFTU010000023">
    <property type="protein sequence ID" value="MEZ0166553.1"/>
    <property type="molecule type" value="Genomic_DNA"/>
</dbReference>